<name>A0A6C0DK71_9ZZZZ</name>
<reference evidence="2" key="1">
    <citation type="journal article" date="2020" name="Nature">
        <title>Giant virus diversity and host interactions through global metagenomics.</title>
        <authorList>
            <person name="Schulz F."/>
            <person name="Roux S."/>
            <person name="Paez-Espino D."/>
            <person name="Jungbluth S."/>
            <person name="Walsh D.A."/>
            <person name="Denef V.J."/>
            <person name="McMahon K.D."/>
            <person name="Konstantinidis K.T."/>
            <person name="Eloe-Fadrosh E.A."/>
            <person name="Kyrpides N.C."/>
            <person name="Woyke T."/>
        </authorList>
    </citation>
    <scope>NUCLEOTIDE SEQUENCE</scope>
    <source>
        <strain evidence="2">GVMAG-M-3300023174-24</strain>
    </source>
</reference>
<feature type="compositionally biased region" description="Acidic residues" evidence="1">
    <location>
        <begin position="2058"/>
        <end position="2072"/>
    </location>
</feature>
<feature type="compositionally biased region" description="Acidic residues" evidence="1">
    <location>
        <begin position="2028"/>
        <end position="2038"/>
    </location>
</feature>
<protein>
    <submittedName>
        <fullName evidence="2">Uncharacterized protein</fullName>
    </submittedName>
</protein>
<dbReference type="EMBL" id="MN739633">
    <property type="protein sequence ID" value="QHT17328.1"/>
    <property type="molecule type" value="Genomic_DNA"/>
</dbReference>
<feature type="region of interest" description="Disordered" evidence="1">
    <location>
        <begin position="2027"/>
        <end position="2072"/>
    </location>
</feature>
<feature type="region of interest" description="Disordered" evidence="1">
    <location>
        <begin position="1"/>
        <end position="40"/>
    </location>
</feature>
<evidence type="ECO:0000313" key="2">
    <source>
        <dbReference type="EMBL" id="QHT17328.1"/>
    </source>
</evidence>
<feature type="compositionally biased region" description="Polar residues" evidence="1">
    <location>
        <begin position="1"/>
        <end position="18"/>
    </location>
</feature>
<organism evidence="2">
    <name type="scientific">viral metagenome</name>
    <dbReference type="NCBI Taxonomy" id="1070528"/>
    <lineage>
        <taxon>unclassified sequences</taxon>
        <taxon>metagenomes</taxon>
        <taxon>organismal metagenomes</taxon>
    </lineage>
</organism>
<feature type="compositionally biased region" description="Basic and acidic residues" evidence="1">
    <location>
        <begin position="23"/>
        <end position="35"/>
    </location>
</feature>
<sequence>MEIDSLDNNNMNETQNVDDTIESTEKKLETPRESSPKVTNDNSVMLELGDIIEIIAPTNKDIHEMTAYITYIDKSKILTAIPSENDTVRIHQFNITTEGYFSDESIKQIIIVSRSEEKGYARQNNLLPGKWFDIYFGGEIPVIISGEITNLENDMIEITTYPELKTLYIDFGYKGIPENIPIDKIVPREKPESLNKNISLAILKEQLEEGEILEIEADTDELATMEFTESGESIIQIPPDAIADENIKDTLHGLYIDANSIVFGKKLAPIAQLVEVPEGERRFGIDIQINDLMDELLSTIPNSQRTKQVLDNIHNLIERFKELRSLYSKFDNNNNAYDLKMVGALHKPLIEHINKIDKNLKWIIPVVTNRRKIYDDEVKLEMPDVVNEKFGSGARRIESSQLDKSLDYSTLNNRVQEFITPFEPTLETHKLLGSVNVLENIDSIVDNLEDFYSSIYTKSGIVKRKFVIQRYNLGLSKLDEVVLNTGKPIYVRVQMTPNDKMDVKSLLMMPEPVIRYSAINLPSTNILEKATLHQNPLMLFKLLRKNTDIAEHVIDDLSKEFDYEKMEEETKKDFLSTFNHFVLDEDIGSDIEKSEKFQRFLEIIIPKTRTFIRLIRKYIKDKISFVDVVKKLEPFTIYPSDISYKQYMEIRYLIKTKIKEFKTEYENRYNIFSSIRNYKYNVVSKPNPILKILSERSDFIDSFFQTYKFLSIDKEKTNLTSQEILFKMIEMDNGNLYTNLVTSILISLMSPNNLMDVIAEPNIDNISDTEKIRPTDCSRRYLAKKYTSIGELQKDNNVDEVYYDKDYDDTPYDILNKYKDDQKRMAPELFLDFLSMNLIKKHDCPENIANELAATLISKKKLVSDGEYAILEIKPKLPNDIDETELSVKEKLSIEEEANIRKKTDYYRRVKNNWVRDDSIGEETFFDNNTLFCNISSECFKNTKNNVCETISDASARMKEISKKKMIDEFDKRYSVNVEELEKELENKINYYIKNLNKTRILKEIQLYKANNISFELGNLANIYDIIESPYMKLRDLILGQEDFTKKQFDICRFVDNFCRAPMVEQLDENAHWLYCKDTNIKLIPSCLYELAKTFVTGDNYSNKLAELCHNIGILSDNGDSIVDKHSGFVLRKIDFSSEEGFDESGFHITSHDILEKDLGTTVSNLIHKQEKRVFENEEMESIYNVLTTICTNVDIPIDSIEEFVMRLSREVITANILSESSYKKRADKLEKERGKKSAPYKDYRNETIIIIISCITLIAIQTATPSFQTKRSFPGCVRSFSGYPMDGIEDLTGIKYISCLLDKSKSSISIWGAIKKYNADVLAKRMKDILENVIMKKRSDINELYLKKREYMLLYPELTSPEEHNISKWKHFLPPIVKYNILKTLRNVSSDFKKDFMELIKKGSKEQHNSIYVIKGKVLQYGYGIIESINEIVKEKDTLLKTSSRIPFLENACCNENVNATNPIYYFNEQDKNISIYITNAKQLALLLKDAKTLATAPMFYHPDFTGINYPTVSTDYSEENIYAAIIHYCNFDRELPVPEELKVIISEKPAEYNSKWSILEKIEFLKRNGKRFSVEHLQQLMTIIREKNIVSVDYSNYFTQIDAFKDVLEKLDMTDSAVIESPLRRHIGSVLSSFSQSSMSNELSPELKTLNGYLLTTNQKLYNEIMDFFDTHGNLTNNEYEKLHGFISKIRKWDLDKPMKESQLYYDEGLYTVTQFIKNAIDSMSKLYPNILLNNAGFYKKVPKHWGLSQFHTTDVTNIITTYYQKIEKFKEDKVLLRLLMEINTKLLDINLFIENIPIQTEIIKAVDGEIVKFHSLFDKTTIYRLYSYCFYSTIHEYIVSSFDINLVRMDLNEYRGSMREIISDNSNMSNQIGTQFNNLEETNIEKDNDYQEVQIETGNLLELKERVCNLLLTFLDVERENKSTIDYTYNEIIRLTNRSKQQEKEGIIKYLGDMSIQERKVEDMFKNYRLGRWNVGQQTGLIEYDKDTYDRERNELLQQLYENGGDDNGTEMVRDIYDIEREGMDYDEDEIEDADIYDRPDAGLDDLGENYMDGEYYEEDRDENDFGDE</sequence>
<evidence type="ECO:0000256" key="1">
    <source>
        <dbReference type="SAM" id="MobiDB-lite"/>
    </source>
</evidence>
<proteinExistence type="predicted"/>
<accession>A0A6C0DK71</accession>